<dbReference type="Pfam" id="PF06048">
    <property type="entry name" value="DUF927"/>
    <property type="match status" value="1"/>
</dbReference>
<dbReference type="EMBL" id="CP107246">
    <property type="protein sequence ID" value="WIM06570.1"/>
    <property type="molecule type" value="Genomic_DNA"/>
</dbReference>
<proteinExistence type="predicted"/>
<sequence>MTQAMNEARQATADFQEAERYLNALGADADTVMNFRAIWPKEREPALNTRNLTGTFRELQAKLEQLNRQGFGIFVTINAGGTKASEINHIRAIFADFDDPEEGKPDPRPQDVINGLTPTMVVQSSAAHKVHVYYRVTDCPVDIAKPIQQAIVNQYGADDNAKDIARVLRVPGFWHTKAEPVMVRIISQTEAIYSHQQIIDALGLDISAKRKRTKGKVASEANEGVMALIKGMGNNVKPVVDVDQLRVALSFLSPDEYGKWVDYGLAIKSDLGDEGYPIWLEWSRTSDKFNEDAARDKWDNDLEPNGSITVATIFHNAKEAKKAGQAPVTGADGTVKVDKFLRDDNNNIVCNAITVEAITRDEHNENFGKLLVWHDPLDKRHRKAFADADILSGEVVKDLASGGIGLRYGKGAENYLLHTLTNTKPDKHVLCVERLGWQRTQAGDCFVMPDRTIGNQGDEEVVIQNRLVRGLGVEDAGTIEEWQEGIGRYCKDNSRLILSVCVMLSGPTLYPLGADNVGANLRGQSSSGKTTALLVGASVYGGDGFIKSWRSTDNGMEANAALRNDLGYPADELGQANPKILGQSIYMMLNGVPKDRATQTGAARIGQRWRVPLLSSSEKSVAEMLAGHGEKVTAGIEVRLIDVPALPDGGYGIFESLHDAGSGAALSNILKRNTARFHGVLGRMFIENLVSLGGGDVLKIGKLVRDRADKFANKLTEGIKDSDGQVKRVAQTFGIFWAAGMLASVEFKLTGWSNEDVTKALTTCFKAWLKARGGSGAHEHKSAVEQVKAFLHAHGMSRFQRIHRNKTADADVDLVSQDTIYNRVGWRRDEDDGGTHYYITPEIFKTEVVVGLNIQAAELALIEAKIMRARDDNGKLHKVRIGGDQPRLYDLTVPNDD</sequence>
<dbReference type="InterPro" id="IPR014819">
    <property type="entry name" value="PriCT_2"/>
</dbReference>
<feature type="domain" description="DUF927" evidence="1">
    <location>
        <begin position="347"/>
        <end position="605"/>
    </location>
</feature>
<feature type="domain" description="RepB-like DNA primase" evidence="3">
    <location>
        <begin position="114"/>
        <end position="189"/>
    </location>
</feature>
<dbReference type="Proteomes" id="UP001234916">
    <property type="component" value="Chromosome"/>
</dbReference>
<dbReference type="KEGG" id="npv:OHM77_04710"/>
<protein>
    <submittedName>
        <fullName evidence="4">DUF927 domain-containing protein</fullName>
    </submittedName>
</protein>
<dbReference type="GO" id="GO:0016817">
    <property type="term" value="F:hydrolase activity, acting on acid anhydrides"/>
    <property type="evidence" value="ECO:0007669"/>
    <property type="project" value="InterPro"/>
</dbReference>
<evidence type="ECO:0000259" key="1">
    <source>
        <dbReference type="Pfam" id="PF06048"/>
    </source>
</evidence>
<evidence type="ECO:0000313" key="4">
    <source>
        <dbReference type="EMBL" id="WIM06570.1"/>
    </source>
</evidence>
<feature type="domain" description="Primase C-terminal 2" evidence="2">
    <location>
        <begin position="246"/>
        <end position="317"/>
    </location>
</feature>
<dbReference type="AlphaFoldDB" id="A0AA49IY46"/>
<reference evidence="4" key="1">
    <citation type="journal article" date="2023" name="Nat. Microbiol.">
        <title>Enrichment and characterization of a nitric oxide-reducing microbial community in a continuous bioreactor.</title>
        <authorList>
            <person name="Garrido-Amador P."/>
            <person name="Stortenbeker N."/>
            <person name="Wessels H.J.C.T."/>
            <person name="Speth D.R."/>
            <person name="Garcia-Heredia I."/>
            <person name="Kartal B."/>
        </authorList>
    </citation>
    <scope>NUCLEOTIDE SEQUENCE</scope>
    <source>
        <strain evidence="4">MAG1</strain>
    </source>
</reference>
<dbReference type="Pfam" id="PF16793">
    <property type="entry name" value="RepB_primase"/>
    <property type="match status" value="1"/>
</dbReference>
<dbReference type="Gene3D" id="3.30.70.1790">
    <property type="entry name" value="RepB DNA-primase, N-terminal domain"/>
    <property type="match status" value="1"/>
</dbReference>
<name>A0AA49IY46_9PROT</name>
<dbReference type="Pfam" id="PF08707">
    <property type="entry name" value="PriCT_2"/>
    <property type="match status" value="1"/>
</dbReference>
<organism evidence="4">
    <name type="scientific">Candidatus Nitricoxidivorans perseverans</name>
    <dbReference type="NCBI Taxonomy" id="2975601"/>
    <lineage>
        <taxon>Bacteria</taxon>
        <taxon>Pseudomonadati</taxon>
        <taxon>Pseudomonadota</taxon>
        <taxon>Betaproteobacteria</taxon>
        <taxon>Nitrosomonadales</taxon>
        <taxon>Sterolibacteriaceae</taxon>
        <taxon>Candidatus Nitricoxidivorans</taxon>
    </lineage>
</organism>
<dbReference type="InterPro" id="IPR039459">
    <property type="entry name" value="RepB-like_DNA_primase_dom"/>
</dbReference>
<evidence type="ECO:0000259" key="2">
    <source>
        <dbReference type="Pfam" id="PF08707"/>
    </source>
</evidence>
<evidence type="ECO:0000259" key="3">
    <source>
        <dbReference type="Pfam" id="PF16793"/>
    </source>
</evidence>
<dbReference type="InterPro" id="IPR009270">
    <property type="entry name" value="DUF927"/>
</dbReference>
<gene>
    <name evidence="4" type="ORF">OHM77_04710</name>
</gene>
<accession>A0AA49IY46</accession>